<evidence type="ECO:0000259" key="4">
    <source>
        <dbReference type="PROSITE" id="PS50949"/>
    </source>
</evidence>
<organism evidence="5 6">
    <name type="scientific">Clostridium scatologenes</name>
    <dbReference type="NCBI Taxonomy" id="1548"/>
    <lineage>
        <taxon>Bacteria</taxon>
        <taxon>Bacillati</taxon>
        <taxon>Bacillota</taxon>
        <taxon>Clostridia</taxon>
        <taxon>Eubacteriales</taxon>
        <taxon>Clostridiaceae</taxon>
        <taxon>Clostridium</taxon>
    </lineage>
</organism>
<dbReference type="CDD" id="cd07377">
    <property type="entry name" value="WHTH_GntR"/>
    <property type="match status" value="1"/>
</dbReference>
<dbReference type="Pfam" id="PF00392">
    <property type="entry name" value="GntR"/>
    <property type="match status" value="1"/>
</dbReference>
<dbReference type="InterPro" id="IPR036388">
    <property type="entry name" value="WH-like_DNA-bd_sf"/>
</dbReference>
<dbReference type="InterPro" id="IPR000524">
    <property type="entry name" value="Tscrpt_reg_HTH_GntR"/>
</dbReference>
<dbReference type="Proteomes" id="UP000033115">
    <property type="component" value="Chromosome"/>
</dbReference>
<evidence type="ECO:0000313" key="5">
    <source>
        <dbReference type="EMBL" id="AKA69510.1"/>
    </source>
</evidence>
<dbReference type="PROSITE" id="PS50949">
    <property type="entry name" value="HTH_GNTR"/>
    <property type="match status" value="1"/>
</dbReference>
<dbReference type="InterPro" id="IPR036390">
    <property type="entry name" value="WH_DNA-bd_sf"/>
</dbReference>
<dbReference type="EMBL" id="CP009933">
    <property type="protein sequence ID" value="AKA69510.1"/>
    <property type="molecule type" value="Genomic_DNA"/>
</dbReference>
<dbReference type="AlphaFoldDB" id="A0A0E3JNQ3"/>
<dbReference type="Gene3D" id="1.10.10.10">
    <property type="entry name" value="Winged helix-like DNA-binding domain superfamily/Winged helix DNA-binding domain"/>
    <property type="match status" value="1"/>
</dbReference>
<evidence type="ECO:0000256" key="3">
    <source>
        <dbReference type="ARBA" id="ARBA00023163"/>
    </source>
</evidence>
<evidence type="ECO:0000256" key="1">
    <source>
        <dbReference type="ARBA" id="ARBA00023015"/>
    </source>
</evidence>
<dbReference type="SUPFAM" id="SSF46785">
    <property type="entry name" value="Winged helix' DNA-binding domain"/>
    <property type="match status" value="1"/>
</dbReference>
<dbReference type="InterPro" id="IPR008920">
    <property type="entry name" value="TF_FadR/GntR_C"/>
</dbReference>
<keyword evidence="2" id="KW-0238">DNA-binding</keyword>
<feature type="domain" description="HTH gntR-type" evidence="4">
    <location>
        <begin position="5"/>
        <end position="72"/>
    </location>
</feature>
<dbReference type="SUPFAM" id="SSF48008">
    <property type="entry name" value="GntR ligand-binding domain-like"/>
    <property type="match status" value="1"/>
</dbReference>
<accession>A0A0E3JNQ3</accession>
<dbReference type="Pfam" id="PF07729">
    <property type="entry name" value="FCD"/>
    <property type="match status" value="1"/>
</dbReference>
<dbReference type="PANTHER" id="PTHR43537">
    <property type="entry name" value="TRANSCRIPTIONAL REGULATOR, GNTR FAMILY"/>
    <property type="match status" value="1"/>
</dbReference>
<keyword evidence="1" id="KW-0805">Transcription regulation</keyword>
<dbReference type="Gene3D" id="1.20.120.530">
    <property type="entry name" value="GntR ligand-binding domain-like"/>
    <property type="match status" value="1"/>
</dbReference>
<dbReference type="KEGG" id="csq:CSCA_2385"/>
<reference evidence="5 6" key="1">
    <citation type="journal article" date="2015" name="J. Biotechnol.">
        <title>Complete genome sequence of a malodorant-producing acetogen, Clostridium scatologenes ATCC 25775(T).</title>
        <authorList>
            <person name="Zhu Z."/>
            <person name="Guo T."/>
            <person name="Zheng H."/>
            <person name="Song T."/>
            <person name="Ouyang P."/>
            <person name="Xie J."/>
        </authorList>
    </citation>
    <scope>NUCLEOTIDE SEQUENCE [LARGE SCALE GENOMIC DNA]</scope>
    <source>
        <strain evidence="5 6">ATCC 25775</strain>
    </source>
</reference>
<dbReference type="PANTHER" id="PTHR43537:SF51">
    <property type="entry name" value="HTH-TYPE TRANSCRIPTIONAL REGULATOR LGOR-RELATED"/>
    <property type="match status" value="1"/>
</dbReference>
<evidence type="ECO:0000256" key="2">
    <source>
        <dbReference type="ARBA" id="ARBA00023125"/>
    </source>
</evidence>
<gene>
    <name evidence="5" type="ORF">CSCA_2385</name>
</gene>
<dbReference type="HOGENOM" id="CLU_017584_5_2_9"/>
<keyword evidence="6" id="KW-1185">Reference proteome</keyword>
<name>A0A0E3JNQ3_CLOSL</name>
<protein>
    <submittedName>
        <fullName evidence="5">Transcriptional regulator</fullName>
    </submittedName>
</protein>
<dbReference type="GO" id="GO:0003700">
    <property type="term" value="F:DNA-binding transcription factor activity"/>
    <property type="evidence" value="ECO:0007669"/>
    <property type="project" value="InterPro"/>
</dbReference>
<proteinExistence type="predicted"/>
<sequence length="213" mass="25001">MSNYESLRDYVYKYISNKIQNGELQSNQKISEAAICKDLSISRTPAREALIQLASDNLILYLPRRGFFVKEMSLKEKLDLYAVLACLDAYAATLTIEKLSDKDFKDMEDIIEKIDVAIENRNYSLYNELQFGFHNVYLSKCDNEKLIEILNTLEHSFLPVTYANKNPEVLFQVLKDVNNEHRNIIELFKKKKSEELEHFLREVHWATKYLDMV</sequence>
<dbReference type="GO" id="GO:0003677">
    <property type="term" value="F:DNA binding"/>
    <property type="evidence" value="ECO:0007669"/>
    <property type="project" value="UniProtKB-KW"/>
</dbReference>
<evidence type="ECO:0000313" key="6">
    <source>
        <dbReference type="Proteomes" id="UP000033115"/>
    </source>
</evidence>
<dbReference type="RefSeq" id="WP_029160268.1">
    <property type="nucleotide sequence ID" value="NZ_CP009933.1"/>
</dbReference>
<dbReference type="SMART" id="SM00345">
    <property type="entry name" value="HTH_GNTR"/>
    <property type="match status" value="1"/>
</dbReference>
<dbReference type="STRING" id="1548.CSCA_2385"/>
<keyword evidence="3" id="KW-0804">Transcription</keyword>
<dbReference type="InterPro" id="IPR011711">
    <property type="entry name" value="GntR_C"/>
</dbReference>